<name>A0ACA9YF31_9ASCO</name>
<gene>
    <name evidence="1" type="ORF">CLIB1444_18S00122</name>
</gene>
<dbReference type="EMBL" id="CALSDN010000018">
    <property type="protein sequence ID" value="CAH6723642.1"/>
    <property type="molecule type" value="Genomic_DNA"/>
</dbReference>
<reference evidence="1" key="1">
    <citation type="submission" date="2022-06" db="EMBL/GenBank/DDBJ databases">
        <authorList>
            <person name="Legras J.-L."/>
            <person name="Devillers H."/>
            <person name="Grondin C."/>
        </authorList>
    </citation>
    <scope>NUCLEOTIDE SEQUENCE</scope>
    <source>
        <strain evidence="1">CLIB 1444</strain>
    </source>
</reference>
<dbReference type="Proteomes" id="UP001152531">
    <property type="component" value="Unassembled WGS sequence"/>
</dbReference>
<accession>A0ACA9YF31</accession>
<sequence>MTQIKQINQNIQLIESENNDLKYKLLNLINEYKVLKSMVINNEFPNSIREKEDKKRSFQQLNNEDLKIIKEDEPLNFNKDEIFDFIDDREIEDEEIDDDMDSPLLSRTSSPLDDDNNSLMLSLTRSTTISSISNSIIDSKGNSSSNLGFSLSNGLNGPLKSNFFELPNFSDEKTDFSNLNNQFDILKQDKYNLINDFLQEKLINNDLNYYENLKYQD</sequence>
<evidence type="ECO:0000313" key="2">
    <source>
        <dbReference type="Proteomes" id="UP001152531"/>
    </source>
</evidence>
<evidence type="ECO:0000313" key="1">
    <source>
        <dbReference type="EMBL" id="CAH6723642.1"/>
    </source>
</evidence>
<comment type="caution">
    <text evidence="1">The sequence shown here is derived from an EMBL/GenBank/DDBJ whole genome shotgun (WGS) entry which is preliminary data.</text>
</comment>
<organism evidence="1 2">
    <name type="scientific">[Candida] jaroonii</name>
    <dbReference type="NCBI Taxonomy" id="467808"/>
    <lineage>
        <taxon>Eukaryota</taxon>
        <taxon>Fungi</taxon>
        <taxon>Dikarya</taxon>
        <taxon>Ascomycota</taxon>
        <taxon>Saccharomycotina</taxon>
        <taxon>Pichiomycetes</taxon>
        <taxon>Debaryomycetaceae</taxon>
        <taxon>Yamadazyma</taxon>
    </lineage>
</organism>
<protein>
    <submittedName>
        <fullName evidence="1">Uncharacterized protein</fullName>
    </submittedName>
</protein>
<keyword evidence="2" id="KW-1185">Reference proteome</keyword>
<proteinExistence type="predicted"/>